<proteinExistence type="predicted"/>
<dbReference type="VEuPathDB" id="FungiDB:BO80DRAFT_36460"/>
<protein>
    <submittedName>
        <fullName evidence="1">Uncharacterized protein</fullName>
    </submittedName>
</protein>
<organism evidence="1 2">
    <name type="scientific">Aspergillus ibericus CBS 121593</name>
    <dbReference type="NCBI Taxonomy" id="1448316"/>
    <lineage>
        <taxon>Eukaryota</taxon>
        <taxon>Fungi</taxon>
        <taxon>Dikarya</taxon>
        <taxon>Ascomycota</taxon>
        <taxon>Pezizomycotina</taxon>
        <taxon>Eurotiomycetes</taxon>
        <taxon>Eurotiomycetidae</taxon>
        <taxon>Eurotiales</taxon>
        <taxon>Aspergillaceae</taxon>
        <taxon>Aspergillus</taxon>
        <taxon>Aspergillus subgen. Circumdati</taxon>
    </lineage>
</organism>
<accession>A0A395H4C3</accession>
<reference evidence="1 2" key="1">
    <citation type="submission" date="2018-02" db="EMBL/GenBank/DDBJ databases">
        <title>The genomes of Aspergillus section Nigri reveals drivers in fungal speciation.</title>
        <authorList>
            <consortium name="DOE Joint Genome Institute"/>
            <person name="Vesth T.C."/>
            <person name="Nybo J."/>
            <person name="Theobald S."/>
            <person name="Brandl J."/>
            <person name="Frisvad J.C."/>
            <person name="Nielsen K.F."/>
            <person name="Lyhne E.K."/>
            <person name="Kogle M.E."/>
            <person name="Kuo A."/>
            <person name="Riley R."/>
            <person name="Clum A."/>
            <person name="Nolan M."/>
            <person name="Lipzen A."/>
            <person name="Salamov A."/>
            <person name="Henrissat B."/>
            <person name="Wiebenga A."/>
            <person name="De vries R.P."/>
            <person name="Grigoriev I.V."/>
            <person name="Mortensen U.H."/>
            <person name="Andersen M.R."/>
            <person name="Baker S.E."/>
        </authorList>
    </citation>
    <scope>NUCLEOTIDE SEQUENCE [LARGE SCALE GENOMIC DNA]</scope>
    <source>
        <strain evidence="1 2">CBS 121593</strain>
    </source>
</reference>
<dbReference type="PROSITE" id="PS51257">
    <property type="entry name" value="PROKAR_LIPOPROTEIN"/>
    <property type="match status" value="1"/>
</dbReference>
<dbReference type="EMBL" id="KZ824431">
    <property type="protein sequence ID" value="RAL02490.1"/>
    <property type="molecule type" value="Genomic_DNA"/>
</dbReference>
<dbReference type="GeneID" id="37221022"/>
<dbReference type="OrthoDB" id="1919336at2759"/>
<keyword evidence="2" id="KW-1185">Reference proteome</keyword>
<gene>
    <name evidence="1" type="ORF">BO80DRAFT_36460</name>
</gene>
<dbReference type="AlphaFoldDB" id="A0A395H4C3"/>
<dbReference type="Proteomes" id="UP000249402">
    <property type="component" value="Unassembled WGS sequence"/>
</dbReference>
<dbReference type="STRING" id="1448316.A0A395H4C3"/>
<evidence type="ECO:0000313" key="1">
    <source>
        <dbReference type="EMBL" id="RAL02490.1"/>
    </source>
</evidence>
<name>A0A395H4C3_9EURO</name>
<sequence>MDKTDLQHPHDAIVSNLSGLSCRIYIRKPLAPSRLDGDSTVQTLVEDFIDNLQQLSSNLPSHNILSWPLVVTGYAARNPAR</sequence>
<evidence type="ECO:0000313" key="2">
    <source>
        <dbReference type="Proteomes" id="UP000249402"/>
    </source>
</evidence>
<dbReference type="RefSeq" id="XP_025576817.1">
    <property type="nucleotide sequence ID" value="XM_025716157.1"/>
</dbReference>